<organism evidence="1 2">
    <name type="scientific">Neophaeococcomyces mojaviensis</name>
    <dbReference type="NCBI Taxonomy" id="3383035"/>
    <lineage>
        <taxon>Eukaryota</taxon>
        <taxon>Fungi</taxon>
        <taxon>Dikarya</taxon>
        <taxon>Ascomycota</taxon>
        <taxon>Pezizomycotina</taxon>
        <taxon>Eurotiomycetes</taxon>
        <taxon>Chaetothyriomycetidae</taxon>
        <taxon>Chaetothyriales</taxon>
        <taxon>Chaetothyriales incertae sedis</taxon>
        <taxon>Neophaeococcomyces</taxon>
    </lineage>
</organism>
<comment type="caution">
    <text evidence="1">The sequence shown here is derived from an EMBL/GenBank/DDBJ whole genome shotgun (WGS) entry which is preliminary data.</text>
</comment>
<dbReference type="Proteomes" id="UP001172386">
    <property type="component" value="Unassembled WGS sequence"/>
</dbReference>
<reference evidence="1" key="1">
    <citation type="submission" date="2022-10" db="EMBL/GenBank/DDBJ databases">
        <title>Culturing micro-colonial fungi from biological soil crusts in the Mojave desert and describing Neophaeococcomyces mojavensis, and introducing the new genera and species Taxawa tesnikishii.</title>
        <authorList>
            <person name="Kurbessoian T."/>
            <person name="Stajich J.E."/>
        </authorList>
    </citation>
    <scope>NUCLEOTIDE SEQUENCE</scope>
    <source>
        <strain evidence="1">JES_112</strain>
    </source>
</reference>
<proteinExistence type="predicted"/>
<name>A0ACC3AAZ1_9EURO</name>
<sequence length="153" mass="16431">MSEDWESVTRIGSKVRGNGGTATDKERVVKGRSALNAAQRSGAIIGTEKKWGTSNSGGQPEGQHLTKVDRSDDIIKPKTVGKVVGQAIIDKRNETKMTQKELATKCNTTVTIVSDYERGTAAPDQKVLGNLERVLGIKLRGNDIGAPKFGPKK</sequence>
<gene>
    <name evidence="1" type="primary">MBF1</name>
    <name evidence="1" type="ORF">H2198_003627</name>
</gene>
<evidence type="ECO:0000313" key="2">
    <source>
        <dbReference type="Proteomes" id="UP001172386"/>
    </source>
</evidence>
<accession>A0ACC3AAZ1</accession>
<protein>
    <submittedName>
        <fullName evidence="1">Multiprotein-bridging factor 1</fullName>
    </submittedName>
</protein>
<dbReference type="EMBL" id="JAPDRQ010000049">
    <property type="protein sequence ID" value="KAJ9658609.1"/>
    <property type="molecule type" value="Genomic_DNA"/>
</dbReference>
<keyword evidence="2" id="KW-1185">Reference proteome</keyword>
<evidence type="ECO:0000313" key="1">
    <source>
        <dbReference type="EMBL" id="KAJ9658609.1"/>
    </source>
</evidence>